<dbReference type="EMBL" id="FTNT01000006">
    <property type="protein sequence ID" value="SIS02990.1"/>
    <property type="molecule type" value="Genomic_DNA"/>
</dbReference>
<sequence length="214" mass="23030">MTSDQRSARGRPRSEDARTAVLHAVDDLLVEIGYSAMTMKGIADRAGVGRMTLYRWWPTKAHILIEACVDDAREELGLDDGTDAYADLPAYLDALVCFLTSSTAGLAYRALLGEAQHDQQVATLVHQHDLFAASASRVIRTATGAEPGPRAVAELVGPVLYLVLTGRQPTRDDIGALATTFLRTHTADDGAAQRASTARSSSRPASRRARRSPT</sequence>
<dbReference type="PROSITE" id="PS50977">
    <property type="entry name" value="HTH_TETR_2"/>
    <property type="match status" value="1"/>
</dbReference>
<feature type="compositionally biased region" description="Basic residues" evidence="5">
    <location>
        <begin position="205"/>
        <end position="214"/>
    </location>
</feature>
<name>A0A1N7FRP9_9NOCA</name>
<dbReference type="OrthoDB" id="9796019at2"/>
<evidence type="ECO:0000256" key="1">
    <source>
        <dbReference type="ARBA" id="ARBA00023015"/>
    </source>
</evidence>
<dbReference type="GO" id="GO:0003700">
    <property type="term" value="F:DNA-binding transcription factor activity"/>
    <property type="evidence" value="ECO:0007669"/>
    <property type="project" value="TreeGrafter"/>
</dbReference>
<proteinExistence type="predicted"/>
<evidence type="ECO:0000313" key="8">
    <source>
        <dbReference type="Proteomes" id="UP000186218"/>
    </source>
</evidence>
<dbReference type="STRING" id="1344003.SAMN05445060_2226"/>
<accession>A0A1N7FRP9</accession>
<feature type="region of interest" description="Disordered" evidence="5">
    <location>
        <begin position="188"/>
        <end position="214"/>
    </location>
</feature>
<dbReference type="PANTHER" id="PTHR30055">
    <property type="entry name" value="HTH-TYPE TRANSCRIPTIONAL REGULATOR RUTR"/>
    <property type="match status" value="1"/>
</dbReference>
<keyword evidence="2 4" id="KW-0238">DNA-binding</keyword>
<dbReference type="InterPro" id="IPR009057">
    <property type="entry name" value="Homeodomain-like_sf"/>
</dbReference>
<evidence type="ECO:0000256" key="3">
    <source>
        <dbReference type="ARBA" id="ARBA00023163"/>
    </source>
</evidence>
<dbReference type="InterPro" id="IPR001647">
    <property type="entry name" value="HTH_TetR"/>
</dbReference>
<evidence type="ECO:0000313" key="7">
    <source>
        <dbReference type="EMBL" id="SIS02990.1"/>
    </source>
</evidence>
<dbReference type="PRINTS" id="PR00455">
    <property type="entry name" value="HTHTETR"/>
</dbReference>
<dbReference type="InterPro" id="IPR050109">
    <property type="entry name" value="HTH-type_TetR-like_transc_reg"/>
</dbReference>
<dbReference type="GO" id="GO:0000976">
    <property type="term" value="F:transcription cis-regulatory region binding"/>
    <property type="evidence" value="ECO:0007669"/>
    <property type="project" value="TreeGrafter"/>
</dbReference>
<keyword evidence="3" id="KW-0804">Transcription</keyword>
<keyword evidence="8" id="KW-1185">Reference proteome</keyword>
<feature type="compositionally biased region" description="Low complexity" evidence="5">
    <location>
        <begin position="192"/>
        <end position="204"/>
    </location>
</feature>
<dbReference type="Pfam" id="PF00440">
    <property type="entry name" value="TetR_N"/>
    <property type="match status" value="1"/>
</dbReference>
<evidence type="ECO:0000256" key="2">
    <source>
        <dbReference type="ARBA" id="ARBA00023125"/>
    </source>
</evidence>
<organism evidence="7 8">
    <name type="scientific">Williamsia sterculiae</name>
    <dbReference type="NCBI Taxonomy" id="1344003"/>
    <lineage>
        <taxon>Bacteria</taxon>
        <taxon>Bacillati</taxon>
        <taxon>Actinomycetota</taxon>
        <taxon>Actinomycetes</taxon>
        <taxon>Mycobacteriales</taxon>
        <taxon>Nocardiaceae</taxon>
        <taxon>Williamsia</taxon>
    </lineage>
</organism>
<dbReference type="Proteomes" id="UP000186218">
    <property type="component" value="Unassembled WGS sequence"/>
</dbReference>
<reference evidence="7 8" key="1">
    <citation type="submission" date="2017-01" db="EMBL/GenBank/DDBJ databases">
        <authorList>
            <person name="Mah S.A."/>
            <person name="Swanson W.J."/>
            <person name="Moy G.W."/>
            <person name="Vacquier V.D."/>
        </authorList>
    </citation>
    <scope>NUCLEOTIDE SEQUENCE [LARGE SCALE GENOMIC DNA]</scope>
    <source>
        <strain evidence="7 8">CPCC 203464</strain>
    </source>
</reference>
<evidence type="ECO:0000256" key="5">
    <source>
        <dbReference type="SAM" id="MobiDB-lite"/>
    </source>
</evidence>
<dbReference type="Gene3D" id="1.10.357.10">
    <property type="entry name" value="Tetracycline Repressor, domain 2"/>
    <property type="match status" value="1"/>
</dbReference>
<dbReference type="PANTHER" id="PTHR30055:SF234">
    <property type="entry name" value="HTH-TYPE TRANSCRIPTIONAL REGULATOR BETI"/>
    <property type="match status" value="1"/>
</dbReference>
<keyword evidence="1" id="KW-0805">Transcription regulation</keyword>
<protein>
    <submittedName>
        <fullName evidence="7">Transcriptional regulator, TetR family</fullName>
    </submittedName>
</protein>
<dbReference type="SUPFAM" id="SSF46689">
    <property type="entry name" value="Homeodomain-like"/>
    <property type="match status" value="1"/>
</dbReference>
<feature type="DNA-binding region" description="H-T-H motif" evidence="4">
    <location>
        <begin position="38"/>
        <end position="57"/>
    </location>
</feature>
<dbReference type="RefSeq" id="WP_076479494.1">
    <property type="nucleotide sequence ID" value="NZ_FTNT01000006.1"/>
</dbReference>
<evidence type="ECO:0000259" key="6">
    <source>
        <dbReference type="PROSITE" id="PS50977"/>
    </source>
</evidence>
<dbReference type="AlphaFoldDB" id="A0A1N7FRP9"/>
<evidence type="ECO:0000256" key="4">
    <source>
        <dbReference type="PROSITE-ProRule" id="PRU00335"/>
    </source>
</evidence>
<gene>
    <name evidence="7" type="ORF">SAMN05445060_2226</name>
</gene>
<feature type="domain" description="HTH tetR-type" evidence="6">
    <location>
        <begin position="15"/>
        <end position="75"/>
    </location>
</feature>